<keyword evidence="1" id="KW-0548">Nucleotidyltransferase</keyword>
<organism evidence="1 2">
    <name type="scientific">Cricetulus griseus</name>
    <name type="common">Chinese hamster</name>
    <name type="synonym">Cricetulus barabensis griseus</name>
    <dbReference type="NCBI Taxonomy" id="10029"/>
    <lineage>
        <taxon>Eukaryota</taxon>
        <taxon>Metazoa</taxon>
        <taxon>Chordata</taxon>
        <taxon>Craniata</taxon>
        <taxon>Vertebrata</taxon>
        <taxon>Euteleostomi</taxon>
        <taxon>Mammalia</taxon>
        <taxon>Eutheria</taxon>
        <taxon>Euarchontoglires</taxon>
        <taxon>Glires</taxon>
        <taxon>Rodentia</taxon>
        <taxon>Myomorpha</taxon>
        <taxon>Muroidea</taxon>
        <taxon>Cricetidae</taxon>
        <taxon>Cricetinae</taxon>
        <taxon>Cricetulus</taxon>
    </lineage>
</organism>
<feature type="non-terminal residue" evidence="1">
    <location>
        <position position="1"/>
    </location>
</feature>
<dbReference type="EMBL" id="KE680654">
    <property type="protein sequence ID" value="ERE71778.1"/>
    <property type="molecule type" value="Genomic_DNA"/>
</dbReference>
<sequence length="130" mass="15158">QWNTQINIPPMSDTNYVHSLDSRKDLVRRYGKRLPTIYAVQKLNTNDGPAEEPKALLLKWLTDEPLWVAQWLMNCKNLEALEKFMKEHLDAGHIEESISPWNSPVFVIKKKSGIKFSEARLTQYILVHKN</sequence>
<keyword evidence="1" id="KW-0808">Transferase</keyword>
<dbReference type="InterPro" id="IPR043502">
    <property type="entry name" value="DNA/RNA_pol_sf"/>
</dbReference>
<gene>
    <name evidence="1" type="ORF">H671_6g15505</name>
</gene>
<dbReference type="GO" id="GO:0003964">
    <property type="term" value="F:RNA-directed DNA polymerase activity"/>
    <property type="evidence" value="ECO:0007669"/>
    <property type="project" value="UniProtKB-EC"/>
</dbReference>
<dbReference type="Proteomes" id="UP000030759">
    <property type="component" value="Unassembled WGS sequence"/>
</dbReference>
<protein>
    <submittedName>
        <fullName evidence="1">Putative HERV-K-22q11.21 provirus ancestral Pol protein</fullName>
        <ecNumber evidence="1">2.7.7.49</ecNumber>
    </submittedName>
</protein>
<evidence type="ECO:0000313" key="2">
    <source>
        <dbReference type="Proteomes" id="UP000030759"/>
    </source>
</evidence>
<dbReference type="SUPFAM" id="SSF56672">
    <property type="entry name" value="DNA/RNA polymerases"/>
    <property type="match status" value="1"/>
</dbReference>
<reference evidence="2" key="1">
    <citation type="journal article" date="2013" name="Nat. Biotechnol.">
        <title>Chinese hamster genome sequenced from sorted chromosomes.</title>
        <authorList>
            <person name="Brinkrolf K."/>
            <person name="Rupp O."/>
            <person name="Laux H."/>
            <person name="Kollin F."/>
            <person name="Ernst W."/>
            <person name="Linke B."/>
            <person name="Kofler R."/>
            <person name="Romand S."/>
            <person name="Hesse F."/>
            <person name="Budach W.E."/>
            <person name="Galosy S."/>
            <person name="Muller D."/>
            <person name="Noll T."/>
            <person name="Wienberg J."/>
            <person name="Jostock T."/>
            <person name="Leonard M."/>
            <person name="Grillari J."/>
            <person name="Tauch A."/>
            <person name="Goesmann A."/>
            <person name="Helk B."/>
            <person name="Mott J.E."/>
            <person name="Puhler A."/>
            <person name="Borth N."/>
        </authorList>
    </citation>
    <scope>NUCLEOTIDE SEQUENCE [LARGE SCALE GENOMIC DNA]</scope>
    <source>
        <strain evidence="2">17A/GY</strain>
    </source>
</reference>
<name>A0A061HZ95_CRIGR</name>
<accession>A0A061HZ95</accession>
<dbReference type="EC" id="2.7.7.49" evidence="1"/>
<evidence type="ECO:0000313" key="1">
    <source>
        <dbReference type="EMBL" id="ERE71778.1"/>
    </source>
</evidence>
<dbReference type="AlphaFoldDB" id="A0A061HZ95"/>
<proteinExistence type="predicted"/>
<dbReference type="Gene3D" id="3.10.10.10">
    <property type="entry name" value="HIV Type 1 Reverse Transcriptase, subunit A, domain 1"/>
    <property type="match status" value="1"/>
</dbReference>